<sequence length="691" mass="78743">MADIITPVLDILTSLCGYCSKLEDSIRNLGDNLDALKNASNELTSRYLDVKMKVETAENNPDPKLKVLNEVRGWMGRVEILQNKVKAILEQGDREIRAKCFGGHCPKNCRASYKLNKKVTKKLSDVHDLTRKGHFDVVAEKCARDLFEELPVDETVGVESTFEELRSCFQNDEVGIIGLYGMGGIGKTTLLKKFNNDFLSTVGDYVVIWVVASKDADPGKIQDDIMKKLRVQDDNWNDKAKVDERAPLLYNILKEKKFVLLLDDVWERIDLLKLGVPSPNNHKCKIIFTTRLSGVCGLMDAKRRIKVKCLTQDKAFELFKEKVGETTLENPPILPLAEQVVKECQGLPLALCVVGRAMANKMIPKEWKRALEILRSYPSKIQGMVEDVYYLLEFSYHGLPNDTFKSCFLYCALFPEDYNIKTEELIWLWIAEGFLGESDYNIHEARKQGEDIISSLKYACLLEDGEEENKVKMHDVIRDMTLWVACDYEKKTKFLVYDSSKTSGLQVYNHAKWEEVEKLSFWGNSEIMTNNFSQRPHCPNLVTLLIKDVRIPVFPIDVFVHPITIRVLDLSGSRSIRYLPSTIGDFVNLQHMNLSYIAIGNLPKGLKNLKKLRFLLLDGLTFLVLPEEVISSLLSLQAFSMRGWPLPKIDENALLHELEGLDHLQDIRICVSSPSSFEKNTHLFKIATVHV</sequence>
<reference evidence="10" key="1">
    <citation type="submission" date="2023-10" db="EMBL/GenBank/DDBJ databases">
        <title>Chromosome-level genome of the transformable northern wattle, Acacia crassicarpa.</title>
        <authorList>
            <person name="Massaro I."/>
            <person name="Sinha N.R."/>
            <person name="Poethig S."/>
            <person name="Leichty A.R."/>
        </authorList>
    </citation>
    <scope>NUCLEOTIDE SEQUENCE</scope>
    <source>
        <strain evidence="10">Acra3RX</strain>
        <tissue evidence="10">Leaf</tissue>
    </source>
</reference>
<dbReference type="GO" id="GO:0005524">
    <property type="term" value="F:ATP binding"/>
    <property type="evidence" value="ECO:0007669"/>
    <property type="project" value="UniProtKB-KW"/>
</dbReference>
<evidence type="ECO:0000256" key="4">
    <source>
        <dbReference type="ARBA" id="ARBA00022741"/>
    </source>
</evidence>
<dbReference type="FunFam" id="1.10.10.10:FF:000322">
    <property type="entry name" value="Probable disease resistance protein At1g63360"/>
    <property type="match status" value="1"/>
</dbReference>
<dbReference type="Gene3D" id="3.40.50.300">
    <property type="entry name" value="P-loop containing nucleotide triphosphate hydrolases"/>
    <property type="match status" value="1"/>
</dbReference>
<keyword evidence="3" id="KW-0677">Repeat</keyword>
<name>A0AAE1MZA6_9FABA</name>
<dbReference type="Pfam" id="PF23559">
    <property type="entry name" value="WHD_DRP"/>
    <property type="match status" value="1"/>
</dbReference>
<evidence type="ECO:0000256" key="5">
    <source>
        <dbReference type="ARBA" id="ARBA00022821"/>
    </source>
</evidence>
<dbReference type="InterPro" id="IPR027417">
    <property type="entry name" value="P-loop_NTPase"/>
</dbReference>
<dbReference type="FunFam" id="3.40.50.300:FF:001091">
    <property type="entry name" value="Probable disease resistance protein At1g61300"/>
    <property type="match status" value="1"/>
</dbReference>
<evidence type="ECO:0000256" key="1">
    <source>
        <dbReference type="ARBA" id="ARBA00008894"/>
    </source>
</evidence>
<dbReference type="InterPro" id="IPR032675">
    <property type="entry name" value="LRR_dom_sf"/>
</dbReference>
<evidence type="ECO:0000256" key="6">
    <source>
        <dbReference type="ARBA" id="ARBA00022840"/>
    </source>
</evidence>
<keyword evidence="5" id="KW-0611">Plant defense</keyword>
<dbReference type="InterPro" id="IPR050905">
    <property type="entry name" value="Plant_NBS-LRR"/>
</dbReference>
<dbReference type="EMBL" id="JAWXYG010000002">
    <property type="protein sequence ID" value="KAK4279880.1"/>
    <property type="molecule type" value="Genomic_DNA"/>
</dbReference>
<dbReference type="SUPFAM" id="SSF52540">
    <property type="entry name" value="P-loop containing nucleoside triphosphate hydrolases"/>
    <property type="match status" value="1"/>
</dbReference>
<evidence type="ECO:0000256" key="7">
    <source>
        <dbReference type="SAM" id="Coils"/>
    </source>
</evidence>
<dbReference type="InterPro" id="IPR058922">
    <property type="entry name" value="WHD_DRP"/>
</dbReference>
<comment type="caution">
    <text evidence="10">The sequence shown here is derived from an EMBL/GenBank/DDBJ whole genome shotgun (WGS) entry which is preliminary data.</text>
</comment>
<dbReference type="Gene3D" id="1.10.10.10">
    <property type="entry name" value="Winged helix-like DNA-binding domain superfamily/Winged helix DNA-binding domain"/>
    <property type="match status" value="1"/>
</dbReference>
<gene>
    <name evidence="10" type="ORF">QN277_011584</name>
</gene>
<keyword evidence="6" id="KW-0067">ATP-binding</keyword>
<protein>
    <recommendedName>
        <fullName evidence="12">NB-ARC domain-containing protein</fullName>
    </recommendedName>
</protein>
<evidence type="ECO:0000256" key="2">
    <source>
        <dbReference type="ARBA" id="ARBA00022614"/>
    </source>
</evidence>
<keyword evidence="2" id="KW-0433">Leucine-rich repeat</keyword>
<comment type="similarity">
    <text evidence="1">Belongs to the disease resistance NB-LRR family.</text>
</comment>
<evidence type="ECO:0000259" key="9">
    <source>
        <dbReference type="Pfam" id="PF23559"/>
    </source>
</evidence>
<evidence type="ECO:0000313" key="11">
    <source>
        <dbReference type="Proteomes" id="UP001293593"/>
    </source>
</evidence>
<dbReference type="GO" id="GO:0006952">
    <property type="term" value="P:defense response"/>
    <property type="evidence" value="ECO:0007669"/>
    <property type="project" value="UniProtKB-KW"/>
</dbReference>
<dbReference type="Gene3D" id="1.10.8.430">
    <property type="entry name" value="Helical domain of apoptotic protease-activating factors"/>
    <property type="match status" value="1"/>
</dbReference>
<keyword evidence="11" id="KW-1185">Reference proteome</keyword>
<dbReference type="PANTHER" id="PTHR33463:SF220">
    <property type="entry name" value="NB-ARC DOMAIN-CONTAINING PROTEIN"/>
    <property type="match status" value="1"/>
</dbReference>
<evidence type="ECO:0000313" key="10">
    <source>
        <dbReference type="EMBL" id="KAK4279880.1"/>
    </source>
</evidence>
<dbReference type="AlphaFoldDB" id="A0AAE1MZA6"/>
<dbReference type="PANTHER" id="PTHR33463">
    <property type="entry name" value="NB-ARC DOMAIN-CONTAINING PROTEIN-RELATED"/>
    <property type="match status" value="1"/>
</dbReference>
<dbReference type="GO" id="GO:0043531">
    <property type="term" value="F:ADP binding"/>
    <property type="evidence" value="ECO:0007669"/>
    <property type="project" value="InterPro"/>
</dbReference>
<dbReference type="Gene3D" id="3.80.10.10">
    <property type="entry name" value="Ribonuclease Inhibitor"/>
    <property type="match status" value="1"/>
</dbReference>
<dbReference type="Proteomes" id="UP001293593">
    <property type="component" value="Unassembled WGS sequence"/>
</dbReference>
<evidence type="ECO:0008006" key="12">
    <source>
        <dbReference type="Google" id="ProtNLM"/>
    </source>
</evidence>
<keyword evidence="7" id="KW-0175">Coiled coil</keyword>
<keyword evidence="4" id="KW-0547">Nucleotide-binding</keyword>
<accession>A0AAE1MZA6</accession>
<organism evidence="10 11">
    <name type="scientific">Acacia crassicarpa</name>
    <name type="common">northern wattle</name>
    <dbReference type="NCBI Taxonomy" id="499986"/>
    <lineage>
        <taxon>Eukaryota</taxon>
        <taxon>Viridiplantae</taxon>
        <taxon>Streptophyta</taxon>
        <taxon>Embryophyta</taxon>
        <taxon>Tracheophyta</taxon>
        <taxon>Spermatophyta</taxon>
        <taxon>Magnoliopsida</taxon>
        <taxon>eudicotyledons</taxon>
        <taxon>Gunneridae</taxon>
        <taxon>Pentapetalae</taxon>
        <taxon>rosids</taxon>
        <taxon>fabids</taxon>
        <taxon>Fabales</taxon>
        <taxon>Fabaceae</taxon>
        <taxon>Caesalpinioideae</taxon>
        <taxon>mimosoid clade</taxon>
        <taxon>Acacieae</taxon>
        <taxon>Acacia</taxon>
    </lineage>
</organism>
<proteinExistence type="inferred from homology"/>
<dbReference type="Pfam" id="PF00931">
    <property type="entry name" value="NB-ARC"/>
    <property type="match status" value="1"/>
</dbReference>
<dbReference type="FunFam" id="1.10.8.430:FF:000003">
    <property type="entry name" value="Probable disease resistance protein At5g66910"/>
    <property type="match status" value="1"/>
</dbReference>
<feature type="domain" description="Disease resistance protein winged helix" evidence="9">
    <location>
        <begin position="413"/>
        <end position="480"/>
    </location>
</feature>
<evidence type="ECO:0000256" key="3">
    <source>
        <dbReference type="ARBA" id="ARBA00022737"/>
    </source>
</evidence>
<dbReference type="InterPro" id="IPR002182">
    <property type="entry name" value="NB-ARC"/>
</dbReference>
<dbReference type="InterPro" id="IPR042197">
    <property type="entry name" value="Apaf_helical"/>
</dbReference>
<feature type="domain" description="NB-ARC" evidence="8">
    <location>
        <begin position="163"/>
        <end position="328"/>
    </location>
</feature>
<evidence type="ECO:0000259" key="8">
    <source>
        <dbReference type="Pfam" id="PF00931"/>
    </source>
</evidence>
<dbReference type="SUPFAM" id="SSF52058">
    <property type="entry name" value="L domain-like"/>
    <property type="match status" value="1"/>
</dbReference>
<dbReference type="InterPro" id="IPR036388">
    <property type="entry name" value="WH-like_DNA-bd_sf"/>
</dbReference>
<feature type="coiled-coil region" evidence="7">
    <location>
        <begin position="19"/>
        <end position="46"/>
    </location>
</feature>
<dbReference type="PRINTS" id="PR00364">
    <property type="entry name" value="DISEASERSIST"/>
</dbReference>